<proteinExistence type="predicted"/>
<organism evidence="1 2">
    <name type="scientific">Enterococcus faecalis TX4248</name>
    <dbReference type="NCBI Taxonomy" id="749495"/>
    <lineage>
        <taxon>Bacteria</taxon>
        <taxon>Bacillati</taxon>
        <taxon>Bacillota</taxon>
        <taxon>Bacilli</taxon>
        <taxon>Lactobacillales</taxon>
        <taxon>Enterococcaceae</taxon>
        <taxon>Enterococcus</taxon>
    </lineage>
</organism>
<reference evidence="1 2" key="1">
    <citation type="submission" date="2010-07" db="EMBL/GenBank/DDBJ databases">
        <authorList>
            <person name="Sid Ahmed O."/>
        </authorList>
    </citation>
    <scope>NUCLEOTIDE SEQUENCE [LARGE SCALE GENOMIC DNA]</scope>
    <source>
        <strain evidence="1 2">TX4248</strain>
    </source>
</reference>
<dbReference type="AlphaFoldDB" id="A0A125W266"/>
<dbReference type="RefSeq" id="WP_002357824.1">
    <property type="nucleotide sequence ID" value="NZ_GL454489.1"/>
</dbReference>
<dbReference type="Proteomes" id="UP000004846">
    <property type="component" value="Unassembled WGS sequence"/>
</dbReference>
<dbReference type="HOGENOM" id="CLU_3289061_0_0_9"/>
<gene>
    <name evidence="1" type="ORF">HMPREF9498_03299</name>
</gene>
<name>A0A125W266_ENTFL</name>
<protein>
    <submittedName>
        <fullName evidence="1">Uncharacterized protein</fullName>
    </submittedName>
</protein>
<dbReference type="EMBL" id="AEBR01000110">
    <property type="protein sequence ID" value="EFM81357.1"/>
    <property type="molecule type" value="Genomic_DNA"/>
</dbReference>
<comment type="caution">
    <text evidence="1">The sequence shown here is derived from an EMBL/GenBank/DDBJ whole genome shotgun (WGS) entry which is preliminary data.</text>
</comment>
<sequence>MKELWYDYNDVKQAENTYSQLVTLIQGVTDNPTRETESNR</sequence>
<accession>A0A125W266</accession>
<evidence type="ECO:0000313" key="2">
    <source>
        <dbReference type="Proteomes" id="UP000004846"/>
    </source>
</evidence>
<evidence type="ECO:0000313" key="1">
    <source>
        <dbReference type="EMBL" id="EFM81357.1"/>
    </source>
</evidence>